<dbReference type="EMBL" id="PIQI01000003">
    <property type="protein sequence ID" value="PJZ07348.1"/>
    <property type="molecule type" value="Genomic_DNA"/>
</dbReference>
<name>A0A2M9WIR4_9GAMM</name>
<evidence type="ECO:0000313" key="3">
    <source>
        <dbReference type="Proteomes" id="UP000232062"/>
    </source>
</evidence>
<protein>
    <submittedName>
        <fullName evidence="2">Uncharacterized protein</fullName>
    </submittedName>
</protein>
<dbReference type="Proteomes" id="UP000232062">
    <property type="component" value="Unassembled WGS sequence"/>
</dbReference>
<gene>
    <name evidence="2" type="ORF">PRCB_01405</name>
</gene>
<dbReference type="RefSeq" id="WP_100699978.1">
    <property type="nucleotide sequence ID" value="NZ_MLFP01000006.1"/>
</dbReference>
<reference evidence="2 3" key="1">
    <citation type="submission" date="2017-11" db="EMBL/GenBank/DDBJ databases">
        <title>The genome sequence of Pantoea rodasii DSM 26611.</title>
        <authorList>
            <person name="Gao J."/>
            <person name="Mao X."/>
            <person name="Sun J."/>
        </authorList>
    </citation>
    <scope>NUCLEOTIDE SEQUENCE [LARGE SCALE GENOMIC DNA]</scope>
    <source>
        <strain evidence="2 3">DSM 26611</strain>
    </source>
</reference>
<organism evidence="2 3">
    <name type="scientific">Pantoea rodasii</name>
    <dbReference type="NCBI Taxonomy" id="1076549"/>
    <lineage>
        <taxon>Bacteria</taxon>
        <taxon>Pseudomonadati</taxon>
        <taxon>Pseudomonadota</taxon>
        <taxon>Gammaproteobacteria</taxon>
        <taxon>Enterobacterales</taxon>
        <taxon>Erwiniaceae</taxon>
        <taxon>Pantoea</taxon>
    </lineage>
</organism>
<keyword evidence="1" id="KW-0472">Membrane</keyword>
<accession>A0A2M9WIR4</accession>
<keyword evidence="1" id="KW-0812">Transmembrane</keyword>
<proteinExistence type="predicted"/>
<keyword evidence="1" id="KW-1133">Transmembrane helix</keyword>
<sequence length="127" mass="14021">MKDDKSTAIRVIGGQDIVITGNKSYGFDTAVHLEDVTAALVKGNSSYNIEALKVLDDIKNQVEALVDPELSDSKKHEVLSMLEELKDSDKETAYQKIERITNILSNCATISPLIVFSLQSLFGMIFK</sequence>
<keyword evidence="3" id="KW-1185">Reference proteome</keyword>
<dbReference type="AlphaFoldDB" id="A0A2M9WIR4"/>
<comment type="caution">
    <text evidence="2">The sequence shown here is derived from an EMBL/GenBank/DDBJ whole genome shotgun (WGS) entry which is preliminary data.</text>
</comment>
<feature type="transmembrane region" description="Helical" evidence="1">
    <location>
        <begin position="103"/>
        <end position="126"/>
    </location>
</feature>
<evidence type="ECO:0000256" key="1">
    <source>
        <dbReference type="SAM" id="Phobius"/>
    </source>
</evidence>
<evidence type="ECO:0000313" key="2">
    <source>
        <dbReference type="EMBL" id="PJZ07348.1"/>
    </source>
</evidence>